<dbReference type="SUPFAM" id="SSF52833">
    <property type="entry name" value="Thioredoxin-like"/>
    <property type="match status" value="1"/>
</dbReference>
<dbReference type="SFLD" id="SFLDG01151">
    <property type="entry name" value="Main.2:_Nu-like"/>
    <property type="match status" value="1"/>
</dbReference>
<organism evidence="4 5">
    <name type="scientific">Salinisphaera hydrothermalis (strain C41B8)</name>
    <dbReference type="NCBI Taxonomy" id="1304275"/>
    <lineage>
        <taxon>Bacteria</taxon>
        <taxon>Pseudomonadati</taxon>
        <taxon>Pseudomonadota</taxon>
        <taxon>Gammaproteobacteria</taxon>
        <taxon>Salinisphaerales</taxon>
        <taxon>Salinisphaeraceae</taxon>
        <taxon>Salinisphaera</taxon>
    </lineage>
</organism>
<dbReference type="Gene3D" id="1.20.1050.10">
    <property type="match status" value="1"/>
</dbReference>
<dbReference type="OrthoDB" id="9803562at2"/>
<dbReference type="Proteomes" id="UP000028302">
    <property type="component" value="Unassembled WGS sequence"/>
</dbReference>
<dbReference type="InterPro" id="IPR036249">
    <property type="entry name" value="Thioredoxin-like_sf"/>
</dbReference>
<reference evidence="4 5" key="1">
    <citation type="submission" date="2013-03" db="EMBL/GenBank/DDBJ databases">
        <title>Salinisphaera hydrothermalis C41B8 Genome Sequencing.</title>
        <authorList>
            <person name="Li C."/>
            <person name="Lai Q."/>
            <person name="Shao Z."/>
        </authorList>
    </citation>
    <scope>NUCLEOTIDE SEQUENCE [LARGE SCALE GENOMIC DNA]</scope>
    <source>
        <strain evidence="4 5">C41B8</strain>
    </source>
</reference>
<dbReference type="PROSITE" id="PS50404">
    <property type="entry name" value="GST_NTER"/>
    <property type="match status" value="1"/>
</dbReference>
<dbReference type="SUPFAM" id="SSF47616">
    <property type="entry name" value="GST C-terminal domain-like"/>
    <property type="match status" value="1"/>
</dbReference>
<evidence type="ECO:0000256" key="1">
    <source>
        <dbReference type="RuleBase" id="RU003494"/>
    </source>
</evidence>
<feature type="domain" description="GST C-terminal" evidence="3">
    <location>
        <begin position="89"/>
        <end position="212"/>
    </location>
</feature>
<dbReference type="PROSITE" id="PS50405">
    <property type="entry name" value="GST_CTER"/>
    <property type="match status" value="1"/>
</dbReference>
<protein>
    <submittedName>
        <fullName evidence="4">Glutathione S-transferase</fullName>
    </submittedName>
</protein>
<evidence type="ECO:0000259" key="2">
    <source>
        <dbReference type="PROSITE" id="PS50404"/>
    </source>
</evidence>
<dbReference type="PANTHER" id="PTHR44051:SF22">
    <property type="entry name" value="DISULFIDE-BOND OXIDOREDUCTASE YGHU"/>
    <property type="match status" value="1"/>
</dbReference>
<dbReference type="CDD" id="cd10291">
    <property type="entry name" value="GST_C_YfcG_like"/>
    <property type="match status" value="1"/>
</dbReference>
<evidence type="ECO:0000259" key="3">
    <source>
        <dbReference type="PROSITE" id="PS50405"/>
    </source>
</evidence>
<evidence type="ECO:0000313" key="5">
    <source>
        <dbReference type="Proteomes" id="UP000028302"/>
    </source>
</evidence>
<dbReference type="Pfam" id="PF02798">
    <property type="entry name" value="GST_N"/>
    <property type="match status" value="1"/>
</dbReference>
<keyword evidence="4" id="KW-0808">Transferase</keyword>
<dbReference type="RefSeq" id="WP_037336672.1">
    <property type="nucleotide sequence ID" value="NZ_APNK01000010.1"/>
</dbReference>
<dbReference type="Gene3D" id="3.40.30.10">
    <property type="entry name" value="Glutaredoxin"/>
    <property type="match status" value="1"/>
</dbReference>
<dbReference type="InterPro" id="IPR004046">
    <property type="entry name" value="GST_C"/>
</dbReference>
<dbReference type="Pfam" id="PF00043">
    <property type="entry name" value="GST_C"/>
    <property type="match status" value="1"/>
</dbReference>
<comment type="similarity">
    <text evidence="1">Belongs to the GST superfamily.</text>
</comment>
<dbReference type="SFLD" id="SFLDG00358">
    <property type="entry name" value="Main_(cytGST)"/>
    <property type="match status" value="1"/>
</dbReference>
<dbReference type="AlphaFoldDB" id="A0A084ILP4"/>
<dbReference type="InterPro" id="IPR004045">
    <property type="entry name" value="Glutathione_S-Trfase_N"/>
</dbReference>
<dbReference type="eggNOG" id="COG0625">
    <property type="taxonomic scope" value="Bacteria"/>
</dbReference>
<dbReference type="SFLD" id="SFLDS00019">
    <property type="entry name" value="Glutathione_Transferase_(cytos"/>
    <property type="match status" value="1"/>
</dbReference>
<dbReference type="PANTHER" id="PTHR44051">
    <property type="entry name" value="GLUTATHIONE S-TRANSFERASE-RELATED"/>
    <property type="match status" value="1"/>
</dbReference>
<comment type="caution">
    <text evidence="4">The sequence shown here is derived from an EMBL/GenBank/DDBJ whole genome shotgun (WGS) entry which is preliminary data.</text>
</comment>
<dbReference type="InterPro" id="IPR036282">
    <property type="entry name" value="Glutathione-S-Trfase_C_sf"/>
</dbReference>
<dbReference type="EMBL" id="APNK01000010">
    <property type="protein sequence ID" value="KEZ77628.1"/>
    <property type="molecule type" value="Genomic_DNA"/>
</dbReference>
<feature type="domain" description="GST N-terminal" evidence="2">
    <location>
        <begin position="1"/>
        <end position="86"/>
    </location>
</feature>
<evidence type="ECO:0000313" key="4">
    <source>
        <dbReference type="EMBL" id="KEZ77628.1"/>
    </source>
</evidence>
<keyword evidence="5" id="KW-1185">Reference proteome</keyword>
<proteinExistence type="inferred from homology"/>
<dbReference type="PATRIC" id="fig|1304275.5.peg.1750"/>
<dbReference type="CDD" id="cd03048">
    <property type="entry name" value="GST_N_Ure2p_like"/>
    <property type="match status" value="1"/>
</dbReference>
<name>A0A084ILP4_SALHC</name>
<dbReference type="InterPro" id="IPR040079">
    <property type="entry name" value="Glutathione_S-Trfase"/>
</dbReference>
<dbReference type="STRING" id="1304275.C41B8_08585"/>
<accession>A0A084ILP4</accession>
<dbReference type="GO" id="GO:0016740">
    <property type="term" value="F:transferase activity"/>
    <property type="evidence" value="ECO:0007669"/>
    <property type="project" value="UniProtKB-KW"/>
</dbReference>
<dbReference type="InterPro" id="IPR010987">
    <property type="entry name" value="Glutathione-S-Trfase_C-like"/>
</dbReference>
<sequence>MIDLYTWTTPNGHKVHIMLEEIGAEYTAHPINIGKGDQFGAEFLKISPNNKIPAIVDQDGPNGKPYALFESGAILMYLADKADRLLPKDPVKRYDAIQWLMFQMGSIGPMLGQAHHFNKYAPEKIEYAVKRYENEANRLYGVMDRRLADTKFLAGNDYSIADIATWPWLRSAETQGVNIDDYPNVRRWFEMIGDRENVKKGLQVLADHHTDLSQDSEAMENMFGSAQYQKR</sequence>
<gene>
    <name evidence="4" type="ORF">C41B8_08585</name>
</gene>